<dbReference type="AlphaFoldDB" id="A0AAN7NGQ2"/>
<name>A0AAN7NGQ2_MYCAM</name>
<organism evidence="1 2">
    <name type="scientific">Mycteria americana</name>
    <name type="common">Wood stork</name>
    <dbReference type="NCBI Taxonomy" id="33587"/>
    <lineage>
        <taxon>Eukaryota</taxon>
        <taxon>Metazoa</taxon>
        <taxon>Chordata</taxon>
        <taxon>Craniata</taxon>
        <taxon>Vertebrata</taxon>
        <taxon>Euteleostomi</taxon>
        <taxon>Archelosauria</taxon>
        <taxon>Archosauria</taxon>
        <taxon>Dinosauria</taxon>
        <taxon>Saurischia</taxon>
        <taxon>Theropoda</taxon>
        <taxon>Coelurosauria</taxon>
        <taxon>Aves</taxon>
        <taxon>Neognathae</taxon>
        <taxon>Neoaves</taxon>
        <taxon>Aequornithes</taxon>
        <taxon>Ciconiiformes</taxon>
        <taxon>Ciconiidae</taxon>
        <taxon>Mycteria</taxon>
    </lineage>
</organism>
<protein>
    <submittedName>
        <fullName evidence="1">Uncharacterized protein</fullName>
    </submittedName>
</protein>
<proteinExistence type="predicted"/>
<gene>
    <name evidence="1" type="ORF">QYF61_014054</name>
</gene>
<reference evidence="1 2" key="1">
    <citation type="journal article" date="2023" name="J. Hered.">
        <title>Chromosome-level genome of the wood stork (Mycteria americana) provides insight into avian chromosome evolution.</title>
        <authorList>
            <person name="Flamio R. Jr."/>
            <person name="Ramstad K.M."/>
        </authorList>
    </citation>
    <scope>NUCLEOTIDE SEQUENCE [LARGE SCALE GENOMIC DNA]</scope>
    <source>
        <strain evidence="1">JAX WOST 10</strain>
    </source>
</reference>
<keyword evidence="2" id="KW-1185">Reference proteome</keyword>
<dbReference type="Proteomes" id="UP001333110">
    <property type="component" value="Unassembled WGS sequence"/>
</dbReference>
<comment type="caution">
    <text evidence="1">The sequence shown here is derived from an EMBL/GenBank/DDBJ whole genome shotgun (WGS) entry which is preliminary data.</text>
</comment>
<accession>A0AAN7NGQ2</accession>
<feature type="non-terminal residue" evidence="1">
    <location>
        <position position="190"/>
    </location>
</feature>
<sequence>MPALQCVQRRATKLVKGLEQKSYEEQLRELGLFSLEKRRLRGDLIVLYKYLKGGCREVGVGLFSQVTSDRTRGNGLKLHQGRFRLDIRKFFFTERVIKHWHRLPREVVESPSLEVFKRRLDEVLRDMEKKEDNNLFSIPVMDRTSSNGLKCQPERSRIDFRKTTQLRIITKHWNRLSREAMGFPSLMTYK</sequence>
<dbReference type="EMBL" id="JAUNZN010000003">
    <property type="protein sequence ID" value="KAK4824394.1"/>
    <property type="molecule type" value="Genomic_DNA"/>
</dbReference>
<evidence type="ECO:0000313" key="1">
    <source>
        <dbReference type="EMBL" id="KAK4824394.1"/>
    </source>
</evidence>
<evidence type="ECO:0000313" key="2">
    <source>
        <dbReference type="Proteomes" id="UP001333110"/>
    </source>
</evidence>